<evidence type="ECO:0000256" key="4">
    <source>
        <dbReference type="ARBA" id="ARBA00022980"/>
    </source>
</evidence>
<dbReference type="GO" id="GO:0003735">
    <property type="term" value="F:structural constituent of ribosome"/>
    <property type="evidence" value="ECO:0007669"/>
    <property type="project" value="InterPro"/>
</dbReference>
<dbReference type="PRINTS" id="PR00975">
    <property type="entry name" value="RIBOSOMALS19"/>
</dbReference>
<dbReference type="GO" id="GO:0005737">
    <property type="term" value="C:cytoplasm"/>
    <property type="evidence" value="ECO:0007669"/>
    <property type="project" value="UniProtKB-ARBA"/>
</dbReference>
<dbReference type="AlphaFoldDB" id="A0A0G0DWX3"/>
<dbReference type="PROSITE" id="PS00323">
    <property type="entry name" value="RIBOSOMAL_S19"/>
    <property type="match status" value="1"/>
</dbReference>
<evidence type="ECO:0000256" key="3">
    <source>
        <dbReference type="ARBA" id="ARBA00022884"/>
    </source>
</evidence>
<evidence type="ECO:0000313" key="10">
    <source>
        <dbReference type="EMBL" id="KKP59632.1"/>
    </source>
</evidence>
<comment type="similarity">
    <text evidence="1 7 8">Belongs to the universal ribosomal protein uS19 family.</text>
</comment>
<evidence type="ECO:0000256" key="9">
    <source>
        <dbReference type="SAM" id="MobiDB-lite"/>
    </source>
</evidence>
<proteinExistence type="inferred from homology"/>
<dbReference type="InterPro" id="IPR020934">
    <property type="entry name" value="Ribosomal_uS19_CS"/>
</dbReference>
<dbReference type="GO" id="GO:0019843">
    <property type="term" value="F:rRNA binding"/>
    <property type="evidence" value="ECO:0007669"/>
    <property type="project" value="UniProtKB-UniRule"/>
</dbReference>
<dbReference type="InterPro" id="IPR023575">
    <property type="entry name" value="Ribosomal_uS19_SF"/>
</dbReference>
<keyword evidence="5 7" id="KW-0687">Ribonucleoprotein</keyword>
<dbReference type="SUPFAM" id="SSF54570">
    <property type="entry name" value="Ribosomal protein S19"/>
    <property type="match status" value="1"/>
</dbReference>
<dbReference type="GO" id="GO:0015935">
    <property type="term" value="C:small ribosomal subunit"/>
    <property type="evidence" value="ECO:0007669"/>
    <property type="project" value="InterPro"/>
</dbReference>
<dbReference type="GO" id="GO:0006412">
    <property type="term" value="P:translation"/>
    <property type="evidence" value="ECO:0007669"/>
    <property type="project" value="UniProtKB-UniRule"/>
</dbReference>
<dbReference type="Pfam" id="PF00203">
    <property type="entry name" value="Ribosomal_S19"/>
    <property type="match status" value="1"/>
</dbReference>
<sequence length="112" mass="12256">MSRSLKKGPFIDPRLVEKVQKVIASGNKRQPIKTWSRACVITPEFVGLTFLVHNGKDFINVLIDENMVGHRLGEFASTRKFVRHGGKMAKDQESAAAKSAAPAKAAAPAKKK</sequence>
<evidence type="ECO:0000256" key="5">
    <source>
        <dbReference type="ARBA" id="ARBA00023274"/>
    </source>
</evidence>
<dbReference type="Proteomes" id="UP000034927">
    <property type="component" value="Unassembled WGS sequence"/>
</dbReference>
<keyword evidence="3 7" id="KW-0694">RNA-binding</keyword>
<evidence type="ECO:0000256" key="7">
    <source>
        <dbReference type="HAMAP-Rule" id="MF_00531"/>
    </source>
</evidence>
<dbReference type="InterPro" id="IPR002222">
    <property type="entry name" value="Ribosomal_uS19"/>
</dbReference>
<comment type="function">
    <text evidence="7">Protein S19 forms a complex with S13 that binds strongly to the 16S ribosomal RNA.</text>
</comment>
<evidence type="ECO:0000256" key="6">
    <source>
        <dbReference type="ARBA" id="ARBA00035163"/>
    </source>
</evidence>
<feature type="region of interest" description="Disordered" evidence="9">
    <location>
        <begin position="86"/>
        <end position="112"/>
    </location>
</feature>
<dbReference type="HAMAP" id="MF_00531">
    <property type="entry name" value="Ribosomal_uS19"/>
    <property type="match status" value="1"/>
</dbReference>
<dbReference type="InterPro" id="IPR005732">
    <property type="entry name" value="Ribosomal_uS19_bac-type"/>
</dbReference>
<dbReference type="PANTHER" id="PTHR11880">
    <property type="entry name" value="RIBOSOMAL PROTEIN S19P FAMILY MEMBER"/>
    <property type="match status" value="1"/>
</dbReference>
<dbReference type="GO" id="GO:0000028">
    <property type="term" value="P:ribosomal small subunit assembly"/>
    <property type="evidence" value="ECO:0007669"/>
    <property type="project" value="TreeGrafter"/>
</dbReference>
<dbReference type="NCBIfam" id="TIGR01050">
    <property type="entry name" value="rpsS_bact"/>
    <property type="match status" value="1"/>
</dbReference>
<keyword evidence="2 7" id="KW-0699">rRNA-binding</keyword>
<dbReference type="PANTHER" id="PTHR11880:SF8">
    <property type="entry name" value="SMALL RIBOSOMAL SUBUNIT PROTEIN US19M"/>
    <property type="match status" value="1"/>
</dbReference>
<dbReference type="EMBL" id="LBPO01000001">
    <property type="protein sequence ID" value="KKP59632.1"/>
    <property type="molecule type" value="Genomic_DNA"/>
</dbReference>
<evidence type="ECO:0000313" key="11">
    <source>
        <dbReference type="Proteomes" id="UP000034927"/>
    </source>
</evidence>
<evidence type="ECO:0000256" key="2">
    <source>
        <dbReference type="ARBA" id="ARBA00022730"/>
    </source>
</evidence>
<dbReference type="FunFam" id="3.30.860.10:FF:000001">
    <property type="entry name" value="30S ribosomal protein S19"/>
    <property type="match status" value="1"/>
</dbReference>
<dbReference type="PATRIC" id="fig|1619045.3.peg.138"/>
<accession>A0A0G0DWX3</accession>
<evidence type="ECO:0000256" key="1">
    <source>
        <dbReference type="ARBA" id="ARBA00007345"/>
    </source>
</evidence>
<comment type="caution">
    <text evidence="10">The sequence shown here is derived from an EMBL/GenBank/DDBJ whole genome shotgun (WGS) entry which is preliminary data.</text>
</comment>
<keyword evidence="4 7" id="KW-0689">Ribosomal protein</keyword>
<protein>
    <recommendedName>
        <fullName evidence="6 7">Small ribosomal subunit protein uS19</fullName>
    </recommendedName>
</protein>
<evidence type="ECO:0000256" key="8">
    <source>
        <dbReference type="RuleBase" id="RU003485"/>
    </source>
</evidence>
<reference evidence="10 11" key="1">
    <citation type="journal article" date="2015" name="Nature">
        <title>rRNA introns, odd ribosomes, and small enigmatic genomes across a large radiation of phyla.</title>
        <authorList>
            <person name="Brown C.T."/>
            <person name="Hug L.A."/>
            <person name="Thomas B.C."/>
            <person name="Sharon I."/>
            <person name="Castelle C.J."/>
            <person name="Singh A."/>
            <person name="Wilkins M.J."/>
            <person name="Williams K.H."/>
            <person name="Banfield J.F."/>
        </authorList>
    </citation>
    <scope>NUCLEOTIDE SEQUENCE [LARGE SCALE GENOMIC DNA]</scope>
</reference>
<organism evidence="10 11">
    <name type="scientific">Candidatus Magasanikbacteria bacterium GW2011_GWC2_34_16</name>
    <dbReference type="NCBI Taxonomy" id="1619045"/>
    <lineage>
        <taxon>Bacteria</taxon>
        <taxon>Candidatus Magasanikiibacteriota</taxon>
    </lineage>
</organism>
<gene>
    <name evidence="7" type="primary">rpsS</name>
    <name evidence="10" type="ORF">UR53_C0001G0132</name>
</gene>
<dbReference type="PIRSF" id="PIRSF002144">
    <property type="entry name" value="Ribosomal_S19"/>
    <property type="match status" value="1"/>
</dbReference>
<feature type="compositionally biased region" description="Low complexity" evidence="9">
    <location>
        <begin position="94"/>
        <end position="112"/>
    </location>
</feature>
<dbReference type="Gene3D" id="3.30.860.10">
    <property type="entry name" value="30s Ribosomal Protein S19, Chain A"/>
    <property type="match status" value="1"/>
</dbReference>
<name>A0A0G0DWX3_9BACT</name>